<proteinExistence type="inferred from homology"/>
<keyword evidence="1" id="KW-0489">Methyltransferase</keyword>
<evidence type="ECO:0000256" key="1">
    <source>
        <dbReference type="ARBA" id="ARBA00022603"/>
    </source>
</evidence>
<evidence type="ECO:0000256" key="4">
    <source>
        <dbReference type="ARBA" id="ARBA00041867"/>
    </source>
</evidence>
<evidence type="ECO:0000313" key="7">
    <source>
        <dbReference type="Proteomes" id="UP001195483"/>
    </source>
</evidence>
<dbReference type="Proteomes" id="UP001195483">
    <property type="component" value="Unassembled WGS sequence"/>
</dbReference>
<name>A0AAE0RMB8_9BIVA</name>
<keyword evidence="2" id="KW-0808">Transferase</keyword>
<reference evidence="6" key="3">
    <citation type="submission" date="2023-05" db="EMBL/GenBank/DDBJ databases">
        <authorList>
            <person name="Smith C.H."/>
        </authorList>
    </citation>
    <scope>NUCLEOTIDE SEQUENCE</scope>
    <source>
        <strain evidence="6">CHS0354</strain>
        <tissue evidence="6">Mantle</tissue>
    </source>
</reference>
<dbReference type="EMBL" id="JAEAOA010001795">
    <property type="protein sequence ID" value="KAK3575770.1"/>
    <property type="molecule type" value="Genomic_DNA"/>
</dbReference>
<dbReference type="PANTHER" id="PTHR43648:SF1">
    <property type="entry name" value="ELECTRON TRANSFER FLAVOPROTEIN BETA SUBUNIT LYSINE METHYLTRANSFERASE"/>
    <property type="match status" value="1"/>
</dbReference>
<comment type="caution">
    <text evidence="6">The sequence shown here is derived from an EMBL/GenBank/DDBJ whole genome shotgun (WGS) entry which is preliminary data.</text>
</comment>
<evidence type="ECO:0000256" key="2">
    <source>
        <dbReference type="ARBA" id="ARBA00022679"/>
    </source>
</evidence>
<reference evidence="6" key="1">
    <citation type="journal article" date="2021" name="Genome Biol. Evol.">
        <title>A High-Quality Reference Genome for a Parasitic Bivalve with Doubly Uniparental Inheritance (Bivalvia: Unionida).</title>
        <authorList>
            <person name="Smith C.H."/>
        </authorList>
    </citation>
    <scope>NUCLEOTIDE SEQUENCE</scope>
    <source>
        <strain evidence="6">CHS0354</strain>
    </source>
</reference>
<sequence length="288" mass="32154">MEKHSQSIYTEVRFLSPPEHAEILSFYLTELGADGVEERAGETPDSVALIAYYGQSPSESELTDIQKLADRFAGSRFLSVDTKENINWFKDRQNHFPPILVGKNIRIIPEWEAEIAGMINIKICPGMAFGTGNHETTVLALEIIDRYAADMQGKYFVEVGTGSGVLAIAAVKLGLFCRCACDIQPESADEFRQNFRLSGIPQIPAVIVGGPEQIDKPADILIANMTTDELISLKSEFLRLLNPGSHAIFSGIYLANEDRFTSYFQPHFDFISRHQKSEWSAVYAVRKK</sequence>
<dbReference type="PANTHER" id="PTHR43648">
    <property type="entry name" value="ELECTRON TRANSFER FLAVOPROTEIN BETA SUBUNIT LYSINE METHYLTRANSFERASE"/>
    <property type="match status" value="1"/>
</dbReference>
<dbReference type="InterPro" id="IPR029063">
    <property type="entry name" value="SAM-dependent_MTases_sf"/>
</dbReference>
<dbReference type="AlphaFoldDB" id="A0AAE0RMB8"/>
<dbReference type="Gene3D" id="3.40.50.150">
    <property type="entry name" value="Vaccinia Virus protein VP39"/>
    <property type="match status" value="1"/>
</dbReference>
<evidence type="ECO:0000256" key="3">
    <source>
        <dbReference type="ARBA" id="ARBA00037932"/>
    </source>
</evidence>
<evidence type="ECO:0000256" key="5">
    <source>
        <dbReference type="ARBA" id="ARBA00042266"/>
    </source>
</evidence>
<accession>A0AAE0RMB8</accession>
<gene>
    <name evidence="6" type="ORF">CHS0354_030102</name>
</gene>
<dbReference type="GO" id="GO:0032259">
    <property type="term" value="P:methylation"/>
    <property type="evidence" value="ECO:0007669"/>
    <property type="project" value="UniProtKB-KW"/>
</dbReference>
<dbReference type="Pfam" id="PF06325">
    <property type="entry name" value="PrmA"/>
    <property type="match status" value="1"/>
</dbReference>
<evidence type="ECO:0000313" key="6">
    <source>
        <dbReference type="EMBL" id="KAK3575770.1"/>
    </source>
</evidence>
<organism evidence="6 7">
    <name type="scientific">Potamilus streckersoni</name>
    <dbReference type="NCBI Taxonomy" id="2493646"/>
    <lineage>
        <taxon>Eukaryota</taxon>
        <taxon>Metazoa</taxon>
        <taxon>Spiralia</taxon>
        <taxon>Lophotrochozoa</taxon>
        <taxon>Mollusca</taxon>
        <taxon>Bivalvia</taxon>
        <taxon>Autobranchia</taxon>
        <taxon>Heteroconchia</taxon>
        <taxon>Palaeoheterodonta</taxon>
        <taxon>Unionida</taxon>
        <taxon>Unionoidea</taxon>
        <taxon>Unionidae</taxon>
        <taxon>Ambleminae</taxon>
        <taxon>Lampsilini</taxon>
        <taxon>Potamilus</taxon>
    </lineage>
</organism>
<reference evidence="6" key="2">
    <citation type="journal article" date="2021" name="Genome Biol. Evol.">
        <title>Developing a high-quality reference genome for a parasitic bivalve with doubly uniparental inheritance (Bivalvia: Unionida).</title>
        <authorList>
            <person name="Smith C.H."/>
        </authorList>
    </citation>
    <scope>NUCLEOTIDE SEQUENCE</scope>
    <source>
        <strain evidence="6">CHS0354</strain>
        <tissue evidence="6">Mantle</tissue>
    </source>
</reference>
<dbReference type="CDD" id="cd02440">
    <property type="entry name" value="AdoMet_MTases"/>
    <property type="match status" value="1"/>
</dbReference>
<dbReference type="InterPro" id="IPR050078">
    <property type="entry name" value="Ribosomal_L11_MeTrfase_PrmA"/>
</dbReference>
<comment type="similarity">
    <text evidence="3">Belongs to the methyltransferase superfamily. ETFBKMT family.</text>
</comment>
<dbReference type="SUPFAM" id="SSF53335">
    <property type="entry name" value="S-adenosyl-L-methionine-dependent methyltransferases"/>
    <property type="match status" value="1"/>
</dbReference>
<protein>
    <recommendedName>
        <fullName evidence="5">ETFB lysine methyltransferase</fullName>
    </recommendedName>
    <alternativeName>
        <fullName evidence="4">Protein N-lysine methyltransferase METTL20</fullName>
    </alternativeName>
</protein>
<keyword evidence="7" id="KW-1185">Reference proteome</keyword>
<dbReference type="GO" id="GO:0008276">
    <property type="term" value="F:protein methyltransferase activity"/>
    <property type="evidence" value="ECO:0007669"/>
    <property type="project" value="TreeGrafter"/>
</dbReference>